<name>A0ABV4NMD9_9GAMM</name>
<keyword evidence="3" id="KW-1185">Reference proteome</keyword>
<evidence type="ECO:0000313" key="3">
    <source>
        <dbReference type="Proteomes" id="UP001569414"/>
    </source>
</evidence>
<dbReference type="EMBL" id="JBGMEL010000007">
    <property type="protein sequence ID" value="MFA0790573.1"/>
    <property type="molecule type" value="Genomic_DNA"/>
</dbReference>
<dbReference type="Pfam" id="PF00578">
    <property type="entry name" value="AhpC-TSA"/>
    <property type="match status" value="1"/>
</dbReference>
<evidence type="ECO:0000313" key="2">
    <source>
        <dbReference type="EMBL" id="MFA0790573.1"/>
    </source>
</evidence>
<comment type="caution">
    <text evidence="2">The sequence shown here is derived from an EMBL/GenBank/DDBJ whole genome shotgun (WGS) entry which is preliminary data.</text>
</comment>
<dbReference type="PROSITE" id="PS51352">
    <property type="entry name" value="THIOREDOXIN_2"/>
    <property type="match status" value="1"/>
</dbReference>
<dbReference type="Gene3D" id="3.40.30.10">
    <property type="entry name" value="Glutaredoxin"/>
    <property type="match status" value="1"/>
</dbReference>
<accession>A0ABV4NMD9</accession>
<dbReference type="InterPro" id="IPR013766">
    <property type="entry name" value="Thioredoxin_domain"/>
</dbReference>
<proteinExistence type="predicted"/>
<dbReference type="InterPro" id="IPR036249">
    <property type="entry name" value="Thioredoxin-like_sf"/>
</dbReference>
<sequence>MHNLKLSADVDFPAINVAMLGGGKIQLGRVEENYPWQMVVVYRGKHCPLCTKYLRVLNTLLPRYHKEGVHVVAVSADGLNKAQQHMKEIKPDFPIGYDLSIEQMRQLGLYISHPRSPQETDRPFAEPGIFLVNETGRLQIVDISNAPFARPDLQTLLVGIEFIRNPENNYPIRGTY</sequence>
<dbReference type="InterPro" id="IPR000866">
    <property type="entry name" value="AhpC/TSA"/>
</dbReference>
<evidence type="ECO:0000259" key="1">
    <source>
        <dbReference type="PROSITE" id="PS51352"/>
    </source>
</evidence>
<reference evidence="2 3" key="1">
    <citation type="submission" date="2024-08" db="EMBL/GenBank/DDBJ databases">
        <authorList>
            <person name="Ishaq N."/>
        </authorList>
    </citation>
    <scope>NUCLEOTIDE SEQUENCE [LARGE SCALE GENOMIC DNA]</scope>
    <source>
        <strain evidence="2 3">JCM 30400</strain>
    </source>
</reference>
<dbReference type="SUPFAM" id="SSF52833">
    <property type="entry name" value="Thioredoxin-like"/>
    <property type="match status" value="1"/>
</dbReference>
<organism evidence="2 3">
    <name type="scientific">Microbulbifer echini</name>
    <dbReference type="NCBI Taxonomy" id="1529067"/>
    <lineage>
        <taxon>Bacteria</taxon>
        <taxon>Pseudomonadati</taxon>
        <taxon>Pseudomonadota</taxon>
        <taxon>Gammaproteobacteria</taxon>
        <taxon>Cellvibrionales</taxon>
        <taxon>Microbulbiferaceae</taxon>
        <taxon>Microbulbifer</taxon>
    </lineage>
</organism>
<feature type="domain" description="Thioredoxin" evidence="1">
    <location>
        <begin position="6"/>
        <end position="165"/>
    </location>
</feature>
<protein>
    <submittedName>
        <fullName evidence="2">Redoxin domain-containing protein</fullName>
    </submittedName>
</protein>
<dbReference type="Proteomes" id="UP001569414">
    <property type="component" value="Unassembled WGS sequence"/>
</dbReference>
<dbReference type="RefSeq" id="WP_371843274.1">
    <property type="nucleotide sequence ID" value="NZ_JBGMEL010000007.1"/>
</dbReference>
<gene>
    <name evidence="2" type="ORF">ACCI51_08430</name>
</gene>